<dbReference type="InterPro" id="IPR011743">
    <property type="entry name" value="Caa3_sub_IV"/>
</dbReference>
<dbReference type="Proteomes" id="UP000636888">
    <property type="component" value="Unassembled WGS sequence"/>
</dbReference>
<comment type="subcellular location">
    <subcellularLocation>
        <location evidence="1">Cell membrane</location>
        <topology evidence="1">Multi-pass membrane protein</topology>
    </subcellularLocation>
</comment>
<keyword evidence="4 6" id="KW-1133">Transmembrane helix</keyword>
<evidence type="ECO:0000256" key="6">
    <source>
        <dbReference type="SAM" id="Phobius"/>
    </source>
</evidence>
<dbReference type="NCBIfam" id="TIGR02229">
    <property type="entry name" value="caa3_sub_IV"/>
    <property type="match status" value="1"/>
</dbReference>
<evidence type="ECO:0000256" key="4">
    <source>
        <dbReference type="ARBA" id="ARBA00022989"/>
    </source>
</evidence>
<proteinExistence type="predicted"/>
<name>A0A8J7M096_9BACT</name>
<keyword evidence="8" id="KW-1185">Reference proteome</keyword>
<organism evidence="7 8">
    <name type="scientific">Geomesophilobacter sediminis</name>
    <dbReference type="NCBI Taxonomy" id="2798584"/>
    <lineage>
        <taxon>Bacteria</taxon>
        <taxon>Pseudomonadati</taxon>
        <taxon>Thermodesulfobacteriota</taxon>
        <taxon>Desulfuromonadia</taxon>
        <taxon>Geobacterales</taxon>
        <taxon>Geobacteraceae</taxon>
        <taxon>Geomesophilobacter</taxon>
    </lineage>
</organism>
<evidence type="ECO:0000256" key="5">
    <source>
        <dbReference type="ARBA" id="ARBA00023136"/>
    </source>
</evidence>
<accession>A0A8J7M096</accession>
<dbReference type="GO" id="GO:0005886">
    <property type="term" value="C:plasma membrane"/>
    <property type="evidence" value="ECO:0007669"/>
    <property type="project" value="UniProtKB-SubCell"/>
</dbReference>
<reference evidence="7" key="1">
    <citation type="submission" date="2020-12" db="EMBL/GenBank/DDBJ databases">
        <title>Geomonas sp. Red875, isolated from river sediment.</title>
        <authorList>
            <person name="Xu Z."/>
            <person name="Zhang Z."/>
            <person name="Masuda Y."/>
            <person name="Itoh H."/>
            <person name="Senoo K."/>
        </authorList>
    </citation>
    <scope>NUCLEOTIDE SEQUENCE</scope>
    <source>
        <strain evidence="7">Red875</strain>
    </source>
</reference>
<gene>
    <name evidence="7" type="ORF">JFN93_04860</name>
</gene>
<protein>
    <submittedName>
        <fullName evidence="7">Cytochrome C oxidase subunit IV family protein</fullName>
    </submittedName>
</protein>
<evidence type="ECO:0000313" key="7">
    <source>
        <dbReference type="EMBL" id="MBJ6724032.1"/>
    </source>
</evidence>
<evidence type="ECO:0000256" key="1">
    <source>
        <dbReference type="ARBA" id="ARBA00004651"/>
    </source>
</evidence>
<evidence type="ECO:0000313" key="8">
    <source>
        <dbReference type="Proteomes" id="UP000636888"/>
    </source>
</evidence>
<comment type="caution">
    <text evidence="7">The sequence shown here is derived from an EMBL/GenBank/DDBJ whole genome shotgun (WGS) entry which is preliminary data.</text>
</comment>
<sequence>MAAYRNYLLVWLALLVLTGATVAISYFELGLWNAGAALFIASVKGTLVALYFMHLRYEVKLVLGFAVFPLFILALLIVGTLMDNLFR</sequence>
<keyword evidence="5 6" id="KW-0472">Membrane</keyword>
<dbReference type="RefSeq" id="WP_199382870.1">
    <property type="nucleotide sequence ID" value="NZ_JAEMHM010000003.1"/>
</dbReference>
<evidence type="ECO:0000256" key="3">
    <source>
        <dbReference type="ARBA" id="ARBA00022692"/>
    </source>
</evidence>
<keyword evidence="3 6" id="KW-0812">Transmembrane</keyword>
<dbReference type="Pfam" id="PF03626">
    <property type="entry name" value="COX4_pro"/>
    <property type="match status" value="1"/>
</dbReference>
<keyword evidence="2" id="KW-1003">Cell membrane</keyword>
<feature type="transmembrane region" description="Helical" evidence="6">
    <location>
        <begin position="33"/>
        <end position="54"/>
    </location>
</feature>
<dbReference type="AlphaFoldDB" id="A0A8J7M096"/>
<feature type="transmembrane region" description="Helical" evidence="6">
    <location>
        <begin position="61"/>
        <end position="82"/>
    </location>
</feature>
<evidence type="ECO:0000256" key="2">
    <source>
        <dbReference type="ARBA" id="ARBA00022475"/>
    </source>
</evidence>
<dbReference type="EMBL" id="JAEMHM010000003">
    <property type="protein sequence ID" value="MBJ6724032.1"/>
    <property type="molecule type" value="Genomic_DNA"/>
</dbReference>
<dbReference type="InterPro" id="IPR005171">
    <property type="entry name" value="Cyt_c_oxidase_su4_prok"/>
</dbReference>